<gene>
    <name evidence="1" type="ORF">M9H77_35141</name>
</gene>
<protein>
    <submittedName>
        <fullName evidence="1">Uncharacterized protein</fullName>
    </submittedName>
</protein>
<comment type="caution">
    <text evidence="1">The sequence shown here is derived from an EMBL/GenBank/DDBJ whole genome shotgun (WGS) entry which is preliminary data.</text>
</comment>
<name>A0ACB9ZQQ7_CATRO</name>
<dbReference type="EMBL" id="CM044708">
    <property type="protein sequence ID" value="KAI5649136.1"/>
    <property type="molecule type" value="Genomic_DNA"/>
</dbReference>
<dbReference type="Proteomes" id="UP001060085">
    <property type="component" value="Linkage Group LG08"/>
</dbReference>
<evidence type="ECO:0000313" key="1">
    <source>
        <dbReference type="EMBL" id="KAI5649136.1"/>
    </source>
</evidence>
<reference evidence="2" key="1">
    <citation type="journal article" date="2023" name="Nat. Plants">
        <title>Single-cell RNA sequencing provides a high-resolution roadmap for understanding the multicellular compartmentation of specialized metabolism.</title>
        <authorList>
            <person name="Sun S."/>
            <person name="Shen X."/>
            <person name="Li Y."/>
            <person name="Li Y."/>
            <person name="Wang S."/>
            <person name="Li R."/>
            <person name="Zhang H."/>
            <person name="Shen G."/>
            <person name="Guo B."/>
            <person name="Wei J."/>
            <person name="Xu J."/>
            <person name="St-Pierre B."/>
            <person name="Chen S."/>
            <person name="Sun C."/>
        </authorList>
    </citation>
    <scope>NUCLEOTIDE SEQUENCE [LARGE SCALE GENOMIC DNA]</scope>
</reference>
<evidence type="ECO:0000313" key="2">
    <source>
        <dbReference type="Proteomes" id="UP001060085"/>
    </source>
</evidence>
<keyword evidence="2" id="KW-1185">Reference proteome</keyword>
<organism evidence="1 2">
    <name type="scientific">Catharanthus roseus</name>
    <name type="common">Madagascar periwinkle</name>
    <name type="synonym">Vinca rosea</name>
    <dbReference type="NCBI Taxonomy" id="4058"/>
    <lineage>
        <taxon>Eukaryota</taxon>
        <taxon>Viridiplantae</taxon>
        <taxon>Streptophyta</taxon>
        <taxon>Embryophyta</taxon>
        <taxon>Tracheophyta</taxon>
        <taxon>Spermatophyta</taxon>
        <taxon>Magnoliopsida</taxon>
        <taxon>eudicotyledons</taxon>
        <taxon>Gunneridae</taxon>
        <taxon>Pentapetalae</taxon>
        <taxon>asterids</taxon>
        <taxon>lamiids</taxon>
        <taxon>Gentianales</taxon>
        <taxon>Apocynaceae</taxon>
        <taxon>Rauvolfioideae</taxon>
        <taxon>Vinceae</taxon>
        <taxon>Catharanthinae</taxon>
        <taxon>Catharanthus</taxon>
    </lineage>
</organism>
<proteinExistence type="predicted"/>
<sequence length="104" mass="10957">MEALAKFAIVALLVFAVIGNGPNVANANICGITIDQLMTCKSAVESPDSIPSADCCSALKKVHPPTCLCQYQSSLAAFGIDKNLAMQIPEKCQLDNAKSFHCPS</sequence>
<accession>A0ACB9ZQQ7</accession>